<evidence type="ECO:0000313" key="2">
    <source>
        <dbReference type="Proteomes" id="UP000290273"/>
    </source>
</evidence>
<comment type="caution">
    <text evidence="1">The sequence shown here is derived from an EMBL/GenBank/DDBJ whole genome shotgun (WGS) entry which is preliminary data.</text>
</comment>
<dbReference type="Proteomes" id="UP000290273">
    <property type="component" value="Unassembled WGS sequence"/>
</dbReference>
<accession>A0ABY0EPE2</accession>
<dbReference type="EMBL" id="QMAU01000049">
    <property type="protein sequence ID" value="RXI52649.1"/>
    <property type="molecule type" value="Genomic_DNA"/>
</dbReference>
<name>A0ABY0EPE2_CLOTA</name>
<proteinExistence type="predicted"/>
<gene>
    <name evidence="1" type="ORF">DP131_12075</name>
</gene>
<reference evidence="1 2" key="1">
    <citation type="submission" date="2018-06" db="EMBL/GenBank/DDBJ databases">
        <title>Genome conservation of Clostridium tetani.</title>
        <authorList>
            <person name="Bruggemann H."/>
            <person name="Popoff M.R."/>
        </authorList>
    </citation>
    <scope>NUCLEOTIDE SEQUENCE [LARGE SCALE GENOMIC DNA]</scope>
    <source>
        <strain evidence="1 2">63.05</strain>
    </source>
</reference>
<dbReference type="RefSeq" id="WP_039260928.1">
    <property type="nucleotide sequence ID" value="NZ_JSWD01000045.1"/>
</dbReference>
<evidence type="ECO:0000313" key="1">
    <source>
        <dbReference type="EMBL" id="RXI52649.1"/>
    </source>
</evidence>
<sequence length="120" mass="14370">MKICKVCGKPYSEEHHIVFRSQQKALEHCQYNIIYLCSEHHRGNNSPHKSRQIDIRYKLQFQKKLFKLFTKEEYTEKEIKEILDISNAAVRRIVKTINRYVDKYKSEDVIRSCMGGRLYG</sequence>
<evidence type="ECO:0008006" key="3">
    <source>
        <dbReference type="Google" id="ProtNLM"/>
    </source>
</evidence>
<organism evidence="1 2">
    <name type="scientific">Clostridium tetani</name>
    <dbReference type="NCBI Taxonomy" id="1513"/>
    <lineage>
        <taxon>Bacteria</taxon>
        <taxon>Bacillati</taxon>
        <taxon>Bacillota</taxon>
        <taxon>Clostridia</taxon>
        <taxon>Eubacteriales</taxon>
        <taxon>Clostridiaceae</taxon>
        <taxon>Clostridium</taxon>
    </lineage>
</organism>
<protein>
    <recommendedName>
        <fullName evidence="3">Phage protein</fullName>
    </recommendedName>
</protein>